<feature type="compositionally biased region" description="Basic and acidic residues" evidence="1">
    <location>
        <begin position="106"/>
        <end position="119"/>
    </location>
</feature>
<evidence type="ECO:0000313" key="3">
    <source>
        <dbReference type="Proteomes" id="UP000815677"/>
    </source>
</evidence>
<feature type="non-terminal residue" evidence="2">
    <location>
        <position position="132"/>
    </location>
</feature>
<proteinExistence type="predicted"/>
<gene>
    <name evidence="2" type="ORF">MCHLO_02770</name>
</gene>
<accession>A0ABQ0L2Q5</accession>
<reference evidence="2" key="1">
    <citation type="submission" date="2014-09" db="EMBL/GenBank/DDBJ databases">
        <title>Genome sequence of the luminous mushroom Mycena chlorophos for searching fungal bioluminescence genes.</title>
        <authorList>
            <person name="Tanaka Y."/>
            <person name="Kasuga D."/>
            <person name="Oba Y."/>
            <person name="Hase S."/>
            <person name="Sato K."/>
            <person name="Oba Y."/>
            <person name="Sakakibara Y."/>
        </authorList>
    </citation>
    <scope>NUCLEOTIDE SEQUENCE</scope>
</reference>
<feature type="region of interest" description="Disordered" evidence="1">
    <location>
        <begin position="62"/>
        <end position="132"/>
    </location>
</feature>
<protein>
    <submittedName>
        <fullName evidence="2">Uncharacterized protein</fullName>
    </submittedName>
</protein>
<organism evidence="2 3">
    <name type="scientific">Mycena chlorophos</name>
    <name type="common">Agaric fungus</name>
    <name type="synonym">Agaricus chlorophos</name>
    <dbReference type="NCBI Taxonomy" id="658473"/>
    <lineage>
        <taxon>Eukaryota</taxon>
        <taxon>Fungi</taxon>
        <taxon>Dikarya</taxon>
        <taxon>Basidiomycota</taxon>
        <taxon>Agaricomycotina</taxon>
        <taxon>Agaricomycetes</taxon>
        <taxon>Agaricomycetidae</taxon>
        <taxon>Agaricales</taxon>
        <taxon>Marasmiineae</taxon>
        <taxon>Mycenaceae</taxon>
        <taxon>Mycena</taxon>
    </lineage>
</organism>
<dbReference type="EMBL" id="DF840911">
    <property type="protein sequence ID" value="GAT45180.1"/>
    <property type="molecule type" value="Genomic_DNA"/>
</dbReference>
<evidence type="ECO:0000313" key="2">
    <source>
        <dbReference type="EMBL" id="GAT45180.1"/>
    </source>
</evidence>
<keyword evidence="3" id="KW-1185">Reference proteome</keyword>
<feature type="compositionally biased region" description="Basic and acidic residues" evidence="1">
    <location>
        <begin position="73"/>
        <end position="97"/>
    </location>
</feature>
<name>A0ABQ0L2Q5_MYCCL</name>
<dbReference type="Proteomes" id="UP000815677">
    <property type="component" value="Unassembled WGS sequence"/>
</dbReference>
<sequence>MRMSWCIASAHLMSFPLHVPRFIHHLGPRYLGPFQDPVLVKFLMYEASPSLNMYLSTILAKNAANPGPGEPEQPEHPAYEGRQGRAGHPRDGHRVVDEPAQLPAERAGEERRACEREQTRVQGRGRCVYRQG</sequence>
<evidence type="ECO:0000256" key="1">
    <source>
        <dbReference type="SAM" id="MobiDB-lite"/>
    </source>
</evidence>